<keyword evidence="2" id="KW-1185">Reference proteome</keyword>
<protein>
    <submittedName>
        <fullName evidence="1">Uncharacterized protein</fullName>
    </submittedName>
</protein>
<sequence length="35" mass="3596">MKVIRGSVNVFGERFAGGKMTTLGSGAGGLETDHD</sequence>
<organism evidence="1 2">
    <name type="scientific">Stieleria magnilauensis</name>
    <dbReference type="NCBI Taxonomy" id="2527963"/>
    <lineage>
        <taxon>Bacteria</taxon>
        <taxon>Pseudomonadati</taxon>
        <taxon>Planctomycetota</taxon>
        <taxon>Planctomycetia</taxon>
        <taxon>Pirellulales</taxon>
        <taxon>Pirellulaceae</taxon>
        <taxon>Stieleria</taxon>
    </lineage>
</organism>
<proteinExistence type="predicted"/>
<gene>
    <name evidence="1" type="ORF">TBK1r_53670</name>
</gene>
<evidence type="ECO:0000313" key="2">
    <source>
        <dbReference type="Proteomes" id="UP000318081"/>
    </source>
</evidence>
<accession>A0ABX5XWE9</accession>
<evidence type="ECO:0000313" key="1">
    <source>
        <dbReference type="EMBL" id="QDV86348.1"/>
    </source>
</evidence>
<reference evidence="1 2" key="1">
    <citation type="submission" date="2019-02" db="EMBL/GenBank/DDBJ databases">
        <title>Deep-cultivation of Planctomycetes and their phenomic and genomic characterization uncovers novel biology.</title>
        <authorList>
            <person name="Wiegand S."/>
            <person name="Jogler M."/>
            <person name="Boedeker C."/>
            <person name="Pinto D."/>
            <person name="Vollmers J."/>
            <person name="Rivas-Marin E."/>
            <person name="Kohn T."/>
            <person name="Peeters S.H."/>
            <person name="Heuer A."/>
            <person name="Rast P."/>
            <person name="Oberbeckmann S."/>
            <person name="Bunk B."/>
            <person name="Jeske O."/>
            <person name="Meyerdierks A."/>
            <person name="Storesund J.E."/>
            <person name="Kallscheuer N."/>
            <person name="Luecker S."/>
            <person name="Lage O.M."/>
            <person name="Pohl T."/>
            <person name="Merkel B.J."/>
            <person name="Hornburger P."/>
            <person name="Mueller R.-W."/>
            <person name="Bruemmer F."/>
            <person name="Labrenz M."/>
            <person name="Spormann A.M."/>
            <person name="Op den Camp H."/>
            <person name="Overmann J."/>
            <person name="Amann R."/>
            <person name="Jetten M.S.M."/>
            <person name="Mascher T."/>
            <person name="Medema M.H."/>
            <person name="Devos D.P."/>
            <person name="Kaster A.-K."/>
            <person name="Ovreas L."/>
            <person name="Rohde M."/>
            <person name="Galperin M.Y."/>
            <person name="Jogler C."/>
        </authorList>
    </citation>
    <scope>NUCLEOTIDE SEQUENCE [LARGE SCALE GENOMIC DNA]</scope>
    <source>
        <strain evidence="1 2">TBK1r</strain>
    </source>
</reference>
<name>A0ABX5XWE9_9BACT</name>
<dbReference type="Proteomes" id="UP000318081">
    <property type="component" value="Chromosome"/>
</dbReference>
<dbReference type="EMBL" id="CP036432">
    <property type="protein sequence ID" value="QDV86348.1"/>
    <property type="molecule type" value="Genomic_DNA"/>
</dbReference>